<dbReference type="GO" id="GO:0005576">
    <property type="term" value="C:extracellular region"/>
    <property type="evidence" value="ECO:0007669"/>
    <property type="project" value="UniProtKB-SubCell"/>
</dbReference>
<dbReference type="SMART" id="SM00068">
    <property type="entry name" value="GHB"/>
    <property type="match status" value="1"/>
</dbReference>
<accession>A0A3Q2EE63</accession>
<evidence type="ECO:0000256" key="4">
    <source>
        <dbReference type="ARBA" id="ARBA00023157"/>
    </source>
</evidence>
<comment type="subcellular location">
    <subcellularLocation>
        <location evidence="1">Secreted</location>
    </subcellularLocation>
</comment>
<dbReference type="InterPro" id="IPR006208">
    <property type="entry name" value="Glyco_hormone_CN"/>
</dbReference>
<dbReference type="SUPFAM" id="SSF57501">
    <property type="entry name" value="Cystine-knot cytokines"/>
    <property type="match status" value="1"/>
</dbReference>
<feature type="chain" id="PRO_5018652976" description="Glycoprotein hormone subunit beta domain-containing protein" evidence="5">
    <location>
        <begin position="20"/>
        <end position="110"/>
    </location>
</feature>
<keyword evidence="5" id="KW-0732">Signal</keyword>
<keyword evidence="3" id="KW-0964">Secreted</keyword>
<reference evidence="7" key="1">
    <citation type="submission" date="2025-08" db="UniProtKB">
        <authorList>
            <consortium name="Ensembl"/>
        </authorList>
    </citation>
    <scope>IDENTIFICATION</scope>
</reference>
<dbReference type="InterPro" id="IPR001545">
    <property type="entry name" value="Gonadotropin_bsu"/>
</dbReference>
<dbReference type="Pfam" id="PF00007">
    <property type="entry name" value="Cys_knot"/>
    <property type="match status" value="1"/>
</dbReference>
<feature type="domain" description="Glycoprotein hormone subunit beta" evidence="6">
    <location>
        <begin position="19"/>
        <end position="106"/>
    </location>
</feature>
<evidence type="ECO:0000313" key="8">
    <source>
        <dbReference type="Proteomes" id="UP000265020"/>
    </source>
</evidence>
<evidence type="ECO:0000256" key="3">
    <source>
        <dbReference type="ARBA" id="ARBA00022525"/>
    </source>
</evidence>
<dbReference type="Proteomes" id="UP000265020">
    <property type="component" value="Unassembled WGS sequence"/>
</dbReference>
<evidence type="ECO:0000259" key="6">
    <source>
        <dbReference type="Pfam" id="PF00007"/>
    </source>
</evidence>
<dbReference type="OMA" id="CAGQCYH"/>
<proteinExistence type="inferred from homology"/>
<dbReference type="Ensembl" id="ENSCVAT00000025100.1">
    <property type="protein sequence ID" value="ENSCVAP00000030813.1"/>
    <property type="gene ID" value="ENSCVAG00000019937.1"/>
</dbReference>
<dbReference type="GO" id="GO:0005179">
    <property type="term" value="F:hormone activity"/>
    <property type="evidence" value="ECO:0007669"/>
    <property type="project" value="InterPro"/>
</dbReference>
<sequence>MQFVVMAVVLSLAEMGCFSCYLRNVGIPVKGCNQTVCVQTKMCEGLCYNKDSAIEINHVAPEHEICNGEWTYAEKHVDGCPESIVYPVATKCNCTTCNIEDTECSRWGIC</sequence>
<keyword evidence="4" id="KW-1015">Disulfide bond</keyword>
<comment type="similarity">
    <text evidence="2">Belongs to the glycoprotein hormones subunit beta family.</text>
</comment>
<evidence type="ECO:0000256" key="1">
    <source>
        <dbReference type="ARBA" id="ARBA00004613"/>
    </source>
</evidence>
<dbReference type="AlphaFoldDB" id="A0A3Q2EE63"/>
<name>A0A3Q2EE63_CYPVA</name>
<evidence type="ECO:0000313" key="7">
    <source>
        <dbReference type="Ensembl" id="ENSCVAP00000030813.1"/>
    </source>
</evidence>
<reference evidence="7" key="2">
    <citation type="submission" date="2025-09" db="UniProtKB">
        <authorList>
            <consortium name="Ensembl"/>
        </authorList>
    </citation>
    <scope>IDENTIFICATION</scope>
</reference>
<evidence type="ECO:0000256" key="5">
    <source>
        <dbReference type="SAM" id="SignalP"/>
    </source>
</evidence>
<dbReference type="InterPro" id="IPR029034">
    <property type="entry name" value="Cystine-knot_cytokine"/>
</dbReference>
<dbReference type="Gene3D" id="2.10.90.10">
    <property type="entry name" value="Cystine-knot cytokines"/>
    <property type="match status" value="1"/>
</dbReference>
<dbReference type="CDD" id="cd00069">
    <property type="entry name" value="GHB_like"/>
    <property type="match status" value="1"/>
</dbReference>
<feature type="signal peptide" evidence="5">
    <location>
        <begin position="1"/>
        <end position="19"/>
    </location>
</feature>
<keyword evidence="8" id="KW-1185">Reference proteome</keyword>
<dbReference type="GeneTree" id="ENSGT00940000172097"/>
<organism evidence="7 8">
    <name type="scientific">Cyprinodon variegatus</name>
    <name type="common">Sheepshead minnow</name>
    <dbReference type="NCBI Taxonomy" id="28743"/>
    <lineage>
        <taxon>Eukaryota</taxon>
        <taxon>Metazoa</taxon>
        <taxon>Chordata</taxon>
        <taxon>Craniata</taxon>
        <taxon>Vertebrata</taxon>
        <taxon>Euteleostomi</taxon>
        <taxon>Actinopterygii</taxon>
        <taxon>Neopterygii</taxon>
        <taxon>Teleostei</taxon>
        <taxon>Neoteleostei</taxon>
        <taxon>Acanthomorphata</taxon>
        <taxon>Ovalentaria</taxon>
        <taxon>Atherinomorphae</taxon>
        <taxon>Cyprinodontiformes</taxon>
        <taxon>Cyprinodontidae</taxon>
        <taxon>Cyprinodon</taxon>
    </lineage>
</organism>
<protein>
    <recommendedName>
        <fullName evidence="6">Glycoprotein hormone subunit beta domain-containing protein</fullName>
    </recommendedName>
</protein>
<evidence type="ECO:0000256" key="2">
    <source>
        <dbReference type="ARBA" id="ARBA00006552"/>
    </source>
</evidence>